<evidence type="ECO:0000313" key="18">
    <source>
        <dbReference type="EMBL" id="CUS40707.1"/>
    </source>
</evidence>
<dbReference type="SUPFAM" id="SSF55874">
    <property type="entry name" value="ATPase domain of HSP90 chaperone/DNA topoisomerase II/histidine kinase"/>
    <property type="match status" value="1"/>
</dbReference>
<dbReference type="EMBL" id="CZQC01000022">
    <property type="protein sequence ID" value="CUS40707.1"/>
    <property type="molecule type" value="Genomic_DNA"/>
</dbReference>
<dbReference type="FunFam" id="1.10.287.130:FF:000001">
    <property type="entry name" value="Two-component sensor histidine kinase"/>
    <property type="match status" value="1"/>
</dbReference>
<keyword evidence="11" id="KW-0067">ATP-binding</keyword>
<keyword evidence="7 18" id="KW-0808">Transferase</keyword>
<organism evidence="18">
    <name type="scientific">hydrothermal vent metagenome</name>
    <dbReference type="NCBI Taxonomy" id="652676"/>
    <lineage>
        <taxon>unclassified sequences</taxon>
        <taxon>metagenomes</taxon>
        <taxon>ecological metagenomes</taxon>
    </lineage>
</organism>
<keyword evidence="18" id="KW-0813">Transport</keyword>
<dbReference type="Pfam" id="PF00512">
    <property type="entry name" value="HisKA"/>
    <property type="match status" value="1"/>
</dbReference>
<dbReference type="InterPro" id="IPR050428">
    <property type="entry name" value="TCS_sensor_his_kinase"/>
</dbReference>
<dbReference type="PRINTS" id="PR00344">
    <property type="entry name" value="BCTRLSENSOR"/>
</dbReference>
<feature type="transmembrane region" description="Helical" evidence="15">
    <location>
        <begin position="168"/>
        <end position="188"/>
    </location>
</feature>
<dbReference type="Pfam" id="PF21085">
    <property type="entry name" value="CusS"/>
    <property type="match status" value="1"/>
</dbReference>
<dbReference type="Pfam" id="PF02518">
    <property type="entry name" value="HATPase_c"/>
    <property type="match status" value="1"/>
</dbReference>
<evidence type="ECO:0000256" key="11">
    <source>
        <dbReference type="ARBA" id="ARBA00022840"/>
    </source>
</evidence>
<keyword evidence="9" id="KW-0547">Nucleotide-binding</keyword>
<dbReference type="FunFam" id="3.30.565.10:FF:000006">
    <property type="entry name" value="Sensor histidine kinase WalK"/>
    <property type="match status" value="1"/>
</dbReference>
<sequence length="467" mass="52482">MISHTRRPLSLTLRVLFFVATAFGVSLVVISQLLLSSIEHHFIEQDADEINVMVNSIKKALHQSPTDTLKNQEALSQAISGHHGVYYQVERNGVLHYSSSDINFRPPTTDFPVVKNITANTLQTWRNKDRGYRGIVTLVTIDKNQYRIISAIDRDFHQGFLKKFTQSVALILFGAGVLTLIAAGLGVYQGLKPLRGLRDQMDFIQTDKLDSRLDMHSVPVELKPLVQSFNHMLTRIEEGFIRLSHFSADIAHELRTPLTNIVTQTQVGLSKERRTEDYQELLYSNLEDMERLSKMVSDMLWLAKSENGLINPSFETINLQEEVQSLFDFFEALAEDTHITLAISGNTSNISGDRELIRRALTNLLSNAIRHTPEGKTIKVVLVDTANDMVGISITNEGSTILSEHLERIFDRFYRVDPSRQRHGDGTGLGLAIVRTIVEAHKGVIHAQSNSHSTTFTIHLPVDGPSH</sequence>
<keyword evidence="6" id="KW-0597">Phosphoprotein</keyword>
<dbReference type="CDD" id="cd06225">
    <property type="entry name" value="HAMP"/>
    <property type="match status" value="1"/>
</dbReference>
<comment type="catalytic activity">
    <reaction evidence="1">
        <text>ATP + protein L-histidine = ADP + protein N-phospho-L-histidine.</text>
        <dbReference type="EC" id="2.7.13.3"/>
    </reaction>
</comment>
<keyword evidence="14 15" id="KW-0472">Membrane</keyword>
<dbReference type="GO" id="GO:0005524">
    <property type="term" value="F:ATP binding"/>
    <property type="evidence" value="ECO:0007669"/>
    <property type="project" value="UniProtKB-KW"/>
</dbReference>
<reference evidence="18" key="1">
    <citation type="submission" date="2015-10" db="EMBL/GenBank/DDBJ databases">
        <authorList>
            <person name="Gilbert D.G."/>
        </authorList>
    </citation>
    <scope>NUCLEOTIDE SEQUENCE</scope>
</reference>
<dbReference type="GO" id="GO:0034220">
    <property type="term" value="P:monoatomic ion transmembrane transport"/>
    <property type="evidence" value="ECO:0007669"/>
    <property type="project" value="UniProtKB-KW"/>
</dbReference>
<dbReference type="SMART" id="SM00388">
    <property type="entry name" value="HisKA"/>
    <property type="match status" value="1"/>
</dbReference>
<dbReference type="PANTHER" id="PTHR45436:SF15">
    <property type="entry name" value="SENSOR HISTIDINE KINASE CUSS"/>
    <property type="match status" value="1"/>
</dbReference>
<dbReference type="PROSITE" id="PS50109">
    <property type="entry name" value="HIS_KIN"/>
    <property type="match status" value="1"/>
</dbReference>
<feature type="domain" description="HAMP" evidence="17">
    <location>
        <begin position="188"/>
        <end position="241"/>
    </location>
</feature>
<dbReference type="Pfam" id="PF00672">
    <property type="entry name" value="HAMP"/>
    <property type="match status" value="1"/>
</dbReference>
<keyword evidence="5" id="KW-0997">Cell inner membrane</keyword>
<dbReference type="InterPro" id="IPR006290">
    <property type="entry name" value="CztS_silS_copS"/>
</dbReference>
<evidence type="ECO:0000256" key="10">
    <source>
        <dbReference type="ARBA" id="ARBA00022777"/>
    </source>
</evidence>
<keyword evidence="12 15" id="KW-1133">Transmembrane helix</keyword>
<accession>A0A160TC74</accession>
<evidence type="ECO:0000256" key="13">
    <source>
        <dbReference type="ARBA" id="ARBA00023012"/>
    </source>
</evidence>
<keyword evidence="13" id="KW-0902">Two-component regulatory system</keyword>
<dbReference type="SMART" id="SM00387">
    <property type="entry name" value="HATPase_c"/>
    <property type="match status" value="1"/>
</dbReference>
<dbReference type="EC" id="2.7.13.3" evidence="3"/>
<gene>
    <name evidence="18" type="ORF">MGWOODY_Tha1186</name>
</gene>
<dbReference type="InterPro" id="IPR036890">
    <property type="entry name" value="HATPase_C_sf"/>
</dbReference>
<evidence type="ECO:0000256" key="6">
    <source>
        <dbReference type="ARBA" id="ARBA00022553"/>
    </source>
</evidence>
<evidence type="ECO:0000256" key="15">
    <source>
        <dbReference type="SAM" id="Phobius"/>
    </source>
</evidence>
<dbReference type="SUPFAM" id="SSF47384">
    <property type="entry name" value="Homodimeric domain of signal transducing histidine kinase"/>
    <property type="match status" value="1"/>
</dbReference>
<evidence type="ECO:0000256" key="4">
    <source>
        <dbReference type="ARBA" id="ARBA00022475"/>
    </source>
</evidence>
<evidence type="ECO:0000256" key="1">
    <source>
        <dbReference type="ARBA" id="ARBA00000085"/>
    </source>
</evidence>
<evidence type="ECO:0000256" key="7">
    <source>
        <dbReference type="ARBA" id="ARBA00022679"/>
    </source>
</evidence>
<dbReference type="InterPro" id="IPR003660">
    <property type="entry name" value="HAMP_dom"/>
</dbReference>
<dbReference type="GO" id="GO:0005886">
    <property type="term" value="C:plasma membrane"/>
    <property type="evidence" value="ECO:0007669"/>
    <property type="project" value="UniProtKB-SubCell"/>
</dbReference>
<dbReference type="PANTHER" id="PTHR45436">
    <property type="entry name" value="SENSOR HISTIDINE KINASE YKOH"/>
    <property type="match status" value="1"/>
</dbReference>
<dbReference type="GO" id="GO:0000155">
    <property type="term" value="F:phosphorelay sensor kinase activity"/>
    <property type="evidence" value="ECO:0007669"/>
    <property type="project" value="InterPro"/>
</dbReference>
<dbReference type="InterPro" id="IPR004358">
    <property type="entry name" value="Sig_transdc_His_kin-like_C"/>
</dbReference>
<dbReference type="NCBIfam" id="TIGR01386">
    <property type="entry name" value="cztS_silS_copS"/>
    <property type="match status" value="1"/>
</dbReference>
<dbReference type="InterPro" id="IPR036097">
    <property type="entry name" value="HisK_dim/P_sf"/>
</dbReference>
<dbReference type="InterPro" id="IPR005467">
    <property type="entry name" value="His_kinase_dom"/>
</dbReference>
<keyword evidence="4" id="KW-1003">Cell membrane</keyword>
<keyword evidence="18" id="KW-0406">Ion transport</keyword>
<name>A0A160TC74_9ZZZZ</name>
<dbReference type="AlphaFoldDB" id="A0A160TC74"/>
<feature type="domain" description="Histidine kinase" evidence="16">
    <location>
        <begin position="249"/>
        <end position="464"/>
    </location>
</feature>
<keyword evidence="8 15" id="KW-0812">Transmembrane</keyword>
<evidence type="ECO:0000256" key="8">
    <source>
        <dbReference type="ARBA" id="ARBA00022692"/>
    </source>
</evidence>
<dbReference type="Gene3D" id="1.10.287.130">
    <property type="match status" value="1"/>
</dbReference>
<dbReference type="Gene3D" id="3.30.565.10">
    <property type="entry name" value="Histidine kinase-like ATPase, C-terminal domain"/>
    <property type="match status" value="1"/>
</dbReference>
<dbReference type="PROSITE" id="PS50885">
    <property type="entry name" value="HAMP"/>
    <property type="match status" value="1"/>
</dbReference>
<evidence type="ECO:0000256" key="12">
    <source>
        <dbReference type="ARBA" id="ARBA00022989"/>
    </source>
</evidence>
<evidence type="ECO:0000256" key="2">
    <source>
        <dbReference type="ARBA" id="ARBA00004429"/>
    </source>
</evidence>
<evidence type="ECO:0000259" key="17">
    <source>
        <dbReference type="PROSITE" id="PS50885"/>
    </source>
</evidence>
<evidence type="ECO:0000256" key="14">
    <source>
        <dbReference type="ARBA" id="ARBA00023136"/>
    </source>
</evidence>
<dbReference type="InterPro" id="IPR003661">
    <property type="entry name" value="HisK_dim/P_dom"/>
</dbReference>
<protein>
    <recommendedName>
        <fullName evidence="3">histidine kinase</fullName>
        <ecNumber evidence="3">2.7.13.3</ecNumber>
    </recommendedName>
</protein>
<evidence type="ECO:0000256" key="3">
    <source>
        <dbReference type="ARBA" id="ARBA00012438"/>
    </source>
</evidence>
<evidence type="ECO:0000256" key="9">
    <source>
        <dbReference type="ARBA" id="ARBA00022741"/>
    </source>
</evidence>
<dbReference type="InterPro" id="IPR048590">
    <property type="entry name" value="CusS-like_sensor"/>
</dbReference>
<evidence type="ECO:0000259" key="16">
    <source>
        <dbReference type="PROSITE" id="PS50109"/>
    </source>
</evidence>
<evidence type="ECO:0000256" key="5">
    <source>
        <dbReference type="ARBA" id="ARBA00022519"/>
    </source>
</evidence>
<dbReference type="InterPro" id="IPR003594">
    <property type="entry name" value="HATPase_dom"/>
</dbReference>
<keyword evidence="10 18" id="KW-0418">Kinase</keyword>
<proteinExistence type="predicted"/>
<comment type="subcellular location">
    <subcellularLocation>
        <location evidence="2">Cell inner membrane</location>
        <topology evidence="2">Multi-pass membrane protein</topology>
    </subcellularLocation>
</comment>
<feature type="transmembrane region" description="Helical" evidence="15">
    <location>
        <begin position="12"/>
        <end position="35"/>
    </location>
</feature>
<dbReference type="CDD" id="cd00082">
    <property type="entry name" value="HisKA"/>
    <property type="match status" value="1"/>
</dbReference>
<keyword evidence="18" id="KW-0407">Ion channel</keyword>